<keyword evidence="6" id="KW-1185">Reference proteome</keyword>
<gene>
    <name evidence="5" type="ORF">H8707_03970</name>
</gene>
<dbReference type="InterPro" id="IPR036890">
    <property type="entry name" value="HATPase_C_sf"/>
</dbReference>
<evidence type="ECO:0000256" key="2">
    <source>
        <dbReference type="ARBA" id="ARBA00023012"/>
    </source>
</evidence>
<keyword evidence="1 5" id="KW-0808">Transferase</keyword>
<evidence type="ECO:0000256" key="3">
    <source>
        <dbReference type="SAM" id="Phobius"/>
    </source>
</evidence>
<accession>A0A926EW50</accession>
<feature type="transmembrane region" description="Helical" evidence="3">
    <location>
        <begin position="185"/>
        <end position="204"/>
    </location>
</feature>
<dbReference type="Gene3D" id="3.30.565.10">
    <property type="entry name" value="Histidine kinase-like ATPase, C-terminal domain"/>
    <property type="match status" value="1"/>
</dbReference>
<dbReference type="InterPro" id="IPR005467">
    <property type="entry name" value="His_kinase_dom"/>
</dbReference>
<dbReference type="PANTHER" id="PTHR34220">
    <property type="entry name" value="SENSOR HISTIDINE KINASE YPDA"/>
    <property type="match status" value="1"/>
</dbReference>
<dbReference type="AlphaFoldDB" id="A0A926EW50"/>
<dbReference type="GO" id="GO:0016020">
    <property type="term" value="C:membrane"/>
    <property type="evidence" value="ECO:0007669"/>
    <property type="project" value="InterPro"/>
</dbReference>
<evidence type="ECO:0000313" key="5">
    <source>
        <dbReference type="EMBL" id="MBC8587394.1"/>
    </source>
</evidence>
<dbReference type="InterPro" id="IPR003594">
    <property type="entry name" value="HATPase_dom"/>
</dbReference>
<keyword evidence="3" id="KW-0472">Membrane</keyword>
<name>A0A926EW50_9FIRM</name>
<dbReference type="SMART" id="SM00387">
    <property type="entry name" value="HATPase_c"/>
    <property type="match status" value="1"/>
</dbReference>
<dbReference type="SUPFAM" id="SSF55874">
    <property type="entry name" value="ATPase domain of HSP90 chaperone/DNA topoisomerase II/histidine kinase"/>
    <property type="match status" value="1"/>
</dbReference>
<dbReference type="Proteomes" id="UP000601171">
    <property type="component" value="Unassembled WGS sequence"/>
</dbReference>
<evidence type="ECO:0000313" key="6">
    <source>
        <dbReference type="Proteomes" id="UP000601171"/>
    </source>
</evidence>
<evidence type="ECO:0000256" key="1">
    <source>
        <dbReference type="ARBA" id="ARBA00022777"/>
    </source>
</evidence>
<keyword evidence="3" id="KW-1133">Transmembrane helix</keyword>
<keyword evidence="1 5" id="KW-0418">Kinase</keyword>
<dbReference type="Gene3D" id="6.10.340.10">
    <property type="match status" value="1"/>
</dbReference>
<feature type="transmembrane region" description="Helical" evidence="3">
    <location>
        <begin position="12"/>
        <end position="31"/>
    </location>
</feature>
<proteinExistence type="predicted"/>
<dbReference type="InterPro" id="IPR010559">
    <property type="entry name" value="Sig_transdc_His_kin_internal"/>
</dbReference>
<keyword evidence="3" id="KW-0812">Transmembrane</keyword>
<dbReference type="RefSeq" id="WP_262428854.1">
    <property type="nucleotide sequence ID" value="NZ_JACRTG010000011.1"/>
</dbReference>
<organism evidence="5 6">
    <name type="scientific">Paratissierella segnis</name>
    <dbReference type="NCBI Taxonomy" id="2763679"/>
    <lineage>
        <taxon>Bacteria</taxon>
        <taxon>Bacillati</taxon>
        <taxon>Bacillota</taxon>
        <taxon>Tissierellia</taxon>
        <taxon>Tissierellales</taxon>
        <taxon>Tissierellaceae</taxon>
        <taxon>Paratissierella</taxon>
    </lineage>
</organism>
<evidence type="ECO:0000259" key="4">
    <source>
        <dbReference type="PROSITE" id="PS50109"/>
    </source>
</evidence>
<protein>
    <submittedName>
        <fullName evidence="5">Histidine kinase</fullName>
    </submittedName>
</protein>
<comment type="caution">
    <text evidence="5">The sequence shown here is derived from an EMBL/GenBank/DDBJ whole genome shotgun (WGS) entry which is preliminary data.</text>
</comment>
<dbReference type="Pfam" id="PF02518">
    <property type="entry name" value="HATPase_c"/>
    <property type="match status" value="1"/>
</dbReference>
<dbReference type="EMBL" id="JACRTG010000011">
    <property type="protein sequence ID" value="MBC8587394.1"/>
    <property type="molecule type" value="Genomic_DNA"/>
</dbReference>
<keyword evidence="2" id="KW-0902">Two-component regulatory system</keyword>
<reference evidence="5" key="1">
    <citation type="submission" date="2020-08" db="EMBL/GenBank/DDBJ databases">
        <title>Genome public.</title>
        <authorList>
            <person name="Liu C."/>
            <person name="Sun Q."/>
        </authorList>
    </citation>
    <scope>NUCLEOTIDE SEQUENCE</scope>
    <source>
        <strain evidence="5">BX21</strain>
    </source>
</reference>
<dbReference type="GO" id="GO:0000155">
    <property type="term" value="F:phosphorelay sensor kinase activity"/>
    <property type="evidence" value="ECO:0007669"/>
    <property type="project" value="InterPro"/>
</dbReference>
<feature type="domain" description="Histidine kinase" evidence="4">
    <location>
        <begin position="387"/>
        <end position="491"/>
    </location>
</feature>
<dbReference type="PROSITE" id="PS50109">
    <property type="entry name" value="HIS_KIN"/>
    <property type="match status" value="1"/>
</dbReference>
<dbReference type="Pfam" id="PF06580">
    <property type="entry name" value="His_kinase"/>
    <property type="match status" value="1"/>
</dbReference>
<dbReference type="PANTHER" id="PTHR34220:SF7">
    <property type="entry name" value="SENSOR HISTIDINE KINASE YPDA"/>
    <property type="match status" value="1"/>
</dbReference>
<sequence length="495" mass="57873">MLIRNKKFSMKYVLLYIVLSMTIIGGIAIGLNQYISRRLNFELNEIINFNIELTNLKTYLNKNSFQVSNYFNRNDNEDYFIKYYDNRESIISITEYIYDNIKQDENSCMYYRIMENLLIYEEELTDSLFRVRSVDVQTYGTQQELKRLYTFLDQIANNLTEACIKYQVSRYENINHLYKKVERNAYIFLFVIVLLNFWYIVTLIKDIVSNLNDFSKSAAKLALGNWYIADIEPQNSIELDLFATAFNKMKNNILDYMSELESKSQLEIELMEQKLKNAQMTQLVKESQLSNLQSQMNPHFLFNTLNIISRTAMFDGNEKIVKLMQSMSKILRYNVVNIHNLVSIREELDIVQAYLYIQETRFQDQMSFDIKVENINLDEINMPPMVLQPIAENSIKHGFKNKEEGGIINVRILENEVSVSIYVEDNGEGIAPDKLKKIFSESNEECKEKCNVGLKNVKKRLELSFGQKDLLKIESVYGYGTTVTITIPKGGKVSD</sequence>
<dbReference type="InterPro" id="IPR050640">
    <property type="entry name" value="Bact_2-comp_sensor_kinase"/>
</dbReference>